<name>A0A9D9EAD0_9SPIR</name>
<evidence type="ECO:0000313" key="2">
    <source>
        <dbReference type="EMBL" id="MBO8443968.1"/>
    </source>
</evidence>
<dbReference type="EMBL" id="JADIMU010000065">
    <property type="protein sequence ID" value="MBO8443968.1"/>
    <property type="molecule type" value="Genomic_DNA"/>
</dbReference>
<comment type="caution">
    <text evidence="2">The sequence shown here is derived from an EMBL/GenBank/DDBJ whole genome shotgun (WGS) entry which is preliminary data.</text>
</comment>
<protein>
    <submittedName>
        <fullName evidence="2">Uncharacterized protein</fullName>
    </submittedName>
</protein>
<proteinExistence type="predicted"/>
<dbReference type="PROSITE" id="PS51257">
    <property type="entry name" value="PROKAR_LIPOPROTEIN"/>
    <property type="match status" value="1"/>
</dbReference>
<sequence length="221" mass="23065">MKKIASVLIILLMACCFVFATEAIVELNGTVPEGYTGGDDEPVAQNGGLKLIMKVVTSTFAESSDPTSYQDGTDAGSEIKNVDIVHAEIGNKINSLYIAFGAYGNVPKDDNTASLDVTVTSDGWKDSSDTAEGTLTLTPTTKEKTNSDKLFTGAVGTEGVSFSVNTSTSYSGDSRIVEQKDAILVGVSQVRWGLAGTEIPPTGKYTGTITITITGDDGATI</sequence>
<feature type="signal peptide" evidence="1">
    <location>
        <begin position="1"/>
        <end position="20"/>
    </location>
</feature>
<accession>A0A9D9EAD0</accession>
<evidence type="ECO:0000256" key="1">
    <source>
        <dbReference type="SAM" id="SignalP"/>
    </source>
</evidence>
<dbReference type="Proteomes" id="UP000823633">
    <property type="component" value="Unassembled WGS sequence"/>
</dbReference>
<reference evidence="2" key="2">
    <citation type="journal article" date="2021" name="PeerJ">
        <title>Extensive microbial diversity within the chicken gut microbiome revealed by metagenomics and culture.</title>
        <authorList>
            <person name="Gilroy R."/>
            <person name="Ravi A."/>
            <person name="Getino M."/>
            <person name="Pursley I."/>
            <person name="Horton D.L."/>
            <person name="Alikhan N.F."/>
            <person name="Baker D."/>
            <person name="Gharbi K."/>
            <person name="Hall N."/>
            <person name="Watson M."/>
            <person name="Adriaenssens E.M."/>
            <person name="Foster-Nyarko E."/>
            <person name="Jarju S."/>
            <person name="Secka A."/>
            <person name="Antonio M."/>
            <person name="Oren A."/>
            <person name="Chaudhuri R.R."/>
            <person name="La Ragione R."/>
            <person name="Hildebrand F."/>
            <person name="Pallen M.J."/>
        </authorList>
    </citation>
    <scope>NUCLEOTIDE SEQUENCE</scope>
    <source>
        <strain evidence="2">11167</strain>
    </source>
</reference>
<dbReference type="AlphaFoldDB" id="A0A9D9EAD0"/>
<reference evidence="2" key="1">
    <citation type="submission" date="2020-10" db="EMBL/GenBank/DDBJ databases">
        <authorList>
            <person name="Gilroy R."/>
        </authorList>
    </citation>
    <scope>NUCLEOTIDE SEQUENCE</scope>
    <source>
        <strain evidence="2">11167</strain>
    </source>
</reference>
<gene>
    <name evidence="2" type="ORF">IAC42_09485</name>
</gene>
<evidence type="ECO:0000313" key="3">
    <source>
        <dbReference type="Proteomes" id="UP000823633"/>
    </source>
</evidence>
<feature type="chain" id="PRO_5038824014" evidence="1">
    <location>
        <begin position="21"/>
        <end position="221"/>
    </location>
</feature>
<organism evidence="2 3">
    <name type="scientific">Candidatus Aphodenecus pullistercoris</name>
    <dbReference type="NCBI Taxonomy" id="2840669"/>
    <lineage>
        <taxon>Bacteria</taxon>
        <taxon>Pseudomonadati</taxon>
        <taxon>Spirochaetota</taxon>
        <taxon>Spirochaetia</taxon>
        <taxon>Spirochaetales</taxon>
        <taxon>Candidatus Aphodenecus</taxon>
    </lineage>
</organism>
<keyword evidence="1" id="KW-0732">Signal</keyword>